<sequence length="403" mass="43750">MALAPPPEPRNLLPPLLACLAAAFASPQPPPALLPLLAPILRQRVSFLSSSTTDGWLPLLSWDTGRGAKLPKAVEHVNLEPHPVSGELELEDVRSVKYRRLDQETLQARLEVEQFDLLPIYVWCENDEHGSSGAGWRLAELRTLDDTEDGTQWFESAAEASEAAGSGAPTVAHTNGHATVAADTADDDDNDDYWAAYDRTPGRTPARTPAKRSPAPFASSAVRSTMNREEDDYYARYGEEVQPAMDSHDPDEDYGEAGQSTLNGHALAGVPAPVAAPARTDSADYYASLQPHKEWQANDSAIATATDRSPEQTSENLSMPRPISPASSHSSIGHLEEKAAEMSSGNDQAQLAVKQHISTDVKSLYRLAKASGMSRADFEGIVRRELDVLSMFDEDERAVLMLV</sequence>
<reference evidence="2" key="1">
    <citation type="submission" date="2022-06" db="EMBL/GenBank/DDBJ databases">
        <title>Complete genome sequences of two strains of the flax pathogen Septoria linicola.</title>
        <authorList>
            <person name="Lapalu N."/>
            <person name="Simon A."/>
            <person name="Demenou B."/>
            <person name="Paumier D."/>
            <person name="Guillot M.-P."/>
            <person name="Gout L."/>
            <person name="Valade R."/>
        </authorList>
    </citation>
    <scope>NUCLEOTIDE SEQUENCE</scope>
    <source>
        <strain evidence="2">SE15195</strain>
    </source>
</reference>
<organism evidence="2 3">
    <name type="scientific">Septoria linicola</name>
    <dbReference type="NCBI Taxonomy" id="215465"/>
    <lineage>
        <taxon>Eukaryota</taxon>
        <taxon>Fungi</taxon>
        <taxon>Dikarya</taxon>
        <taxon>Ascomycota</taxon>
        <taxon>Pezizomycotina</taxon>
        <taxon>Dothideomycetes</taxon>
        <taxon>Dothideomycetidae</taxon>
        <taxon>Mycosphaerellales</taxon>
        <taxon>Mycosphaerellaceae</taxon>
        <taxon>Septoria</taxon>
    </lineage>
</organism>
<feature type="region of interest" description="Disordered" evidence="1">
    <location>
        <begin position="306"/>
        <end position="332"/>
    </location>
</feature>
<evidence type="ECO:0000313" key="3">
    <source>
        <dbReference type="Proteomes" id="UP001056384"/>
    </source>
</evidence>
<evidence type="ECO:0000256" key="1">
    <source>
        <dbReference type="SAM" id="MobiDB-lite"/>
    </source>
</evidence>
<evidence type="ECO:0000313" key="2">
    <source>
        <dbReference type="EMBL" id="USW46836.1"/>
    </source>
</evidence>
<proteinExistence type="predicted"/>
<protein>
    <submittedName>
        <fullName evidence="2">Uncharacterized protein</fullName>
    </submittedName>
</protein>
<feature type="region of interest" description="Disordered" evidence="1">
    <location>
        <begin position="243"/>
        <end position="264"/>
    </location>
</feature>
<feature type="region of interest" description="Disordered" evidence="1">
    <location>
        <begin position="180"/>
        <end position="227"/>
    </location>
</feature>
<dbReference type="EMBL" id="CP099418">
    <property type="protein sequence ID" value="USW46836.1"/>
    <property type="molecule type" value="Genomic_DNA"/>
</dbReference>
<dbReference type="OrthoDB" id="5578001at2759"/>
<gene>
    <name evidence="2" type="ORF">Slin15195_G001550</name>
</gene>
<accession>A0A9Q9AJ32</accession>
<dbReference type="AlphaFoldDB" id="A0A9Q9AJ32"/>
<dbReference type="Proteomes" id="UP001056384">
    <property type="component" value="Chromosome 1"/>
</dbReference>
<name>A0A9Q9AJ32_9PEZI</name>
<feature type="compositionally biased region" description="Polar residues" evidence="1">
    <location>
        <begin position="306"/>
        <end position="317"/>
    </location>
</feature>
<keyword evidence="3" id="KW-1185">Reference proteome</keyword>